<dbReference type="PIRSF" id="PIRSF006603">
    <property type="entry name" value="DinF"/>
    <property type="match status" value="1"/>
</dbReference>
<keyword evidence="11 13" id="KW-0472">Membrane</keyword>
<accession>A0A7X2NRN3</accession>
<proteinExistence type="inferred from homology"/>
<dbReference type="AlphaFoldDB" id="A0A7X2NRN3"/>
<dbReference type="GO" id="GO:0005886">
    <property type="term" value="C:plasma membrane"/>
    <property type="evidence" value="ECO:0007669"/>
    <property type="project" value="UniProtKB-SubCell"/>
</dbReference>
<dbReference type="PANTHER" id="PTHR43298">
    <property type="entry name" value="MULTIDRUG RESISTANCE PROTEIN NORM-RELATED"/>
    <property type="match status" value="1"/>
</dbReference>
<feature type="transmembrane region" description="Helical" evidence="13">
    <location>
        <begin position="351"/>
        <end position="369"/>
    </location>
</feature>
<keyword evidence="9 13" id="KW-1133">Transmembrane helix</keyword>
<evidence type="ECO:0000256" key="8">
    <source>
        <dbReference type="ARBA" id="ARBA00022692"/>
    </source>
</evidence>
<dbReference type="NCBIfam" id="TIGR00797">
    <property type="entry name" value="matE"/>
    <property type="match status" value="1"/>
</dbReference>
<organism evidence="14 15">
    <name type="scientific">Stecheria intestinalis</name>
    <dbReference type="NCBI Taxonomy" id="2606630"/>
    <lineage>
        <taxon>Bacteria</taxon>
        <taxon>Bacillati</taxon>
        <taxon>Bacillota</taxon>
        <taxon>Erysipelotrichia</taxon>
        <taxon>Erysipelotrichales</taxon>
        <taxon>Erysipelotrichaceae</taxon>
        <taxon>Stecheria</taxon>
    </lineage>
</organism>
<evidence type="ECO:0000256" key="6">
    <source>
        <dbReference type="ARBA" id="ARBA00022449"/>
    </source>
</evidence>
<evidence type="ECO:0000256" key="11">
    <source>
        <dbReference type="ARBA" id="ARBA00023136"/>
    </source>
</evidence>
<comment type="caution">
    <text evidence="14">The sequence shown here is derived from an EMBL/GenBank/DDBJ whole genome shotgun (WGS) entry which is preliminary data.</text>
</comment>
<feature type="transmembrane region" description="Helical" evidence="13">
    <location>
        <begin position="122"/>
        <end position="141"/>
    </location>
</feature>
<evidence type="ECO:0000256" key="3">
    <source>
        <dbReference type="ARBA" id="ARBA00010199"/>
    </source>
</evidence>
<feature type="transmembrane region" description="Helical" evidence="13">
    <location>
        <begin position="153"/>
        <end position="173"/>
    </location>
</feature>
<keyword evidence="8 13" id="KW-0812">Transmembrane</keyword>
<evidence type="ECO:0000256" key="7">
    <source>
        <dbReference type="ARBA" id="ARBA00022475"/>
    </source>
</evidence>
<dbReference type="GO" id="GO:0015297">
    <property type="term" value="F:antiporter activity"/>
    <property type="evidence" value="ECO:0007669"/>
    <property type="project" value="UniProtKB-KW"/>
</dbReference>
<feature type="transmembrane region" description="Helical" evidence="13">
    <location>
        <begin position="49"/>
        <end position="67"/>
    </location>
</feature>
<sequence length="441" mass="47603">MLQETIRIAWPAVLESFFVALAGMIDTMMVSSLGTYAVAAVGLTIQPKFITLAVFYSTNVAVSALVARRRGQQDRKNANEVLLTALAFTILAAIALSVISVAAADPIIRLCGSSADTHEPAITYFQVIQGGMIFNVLTMVINAAQRGAGNTRIAMTTNVVSSLVNICFNYLLIGGNFGFPAWGLFGAAVATVLGTVASFFLALRSLFRKNSYVSIPYLLKEKLKPSGASMKSIWALASNLLIENFAMRVGFMATAVIAARLGTDAFAVHQVGMNYLSLGFSFGDGMQVAAVALIGRSLGEKQPEKAKIFGGICQKVGLCISIVLAALLFFFGKELFQLFFQGPELLDMGVLIARFTMVIVIFQISQVIYGGCLRGAGDVKYCLRVSLLSVTIIRTAVTWLLTSIIPLGLAGIWFGVLSDQLSRYLLLMSRFRKGDWTRIMI</sequence>
<evidence type="ECO:0000256" key="13">
    <source>
        <dbReference type="SAM" id="Phobius"/>
    </source>
</evidence>
<keyword evidence="15" id="KW-1185">Reference proteome</keyword>
<protein>
    <recommendedName>
        <fullName evidence="4">Probable multidrug resistance protein NorM</fullName>
    </recommendedName>
    <alternativeName>
        <fullName evidence="12">Multidrug-efflux transporter</fullName>
    </alternativeName>
</protein>
<feature type="transmembrane region" description="Helical" evidence="13">
    <location>
        <begin position="79"/>
        <end position="102"/>
    </location>
</feature>
<keyword evidence="7" id="KW-1003">Cell membrane</keyword>
<dbReference type="PANTHER" id="PTHR43298:SF2">
    <property type="entry name" value="FMN_FAD EXPORTER YEEO-RELATED"/>
    <property type="match status" value="1"/>
</dbReference>
<dbReference type="GO" id="GO:0042910">
    <property type="term" value="F:xenobiotic transmembrane transporter activity"/>
    <property type="evidence" value="ECO:0007669"/>
    <property type="project" value="InterPro"/>
</dbReference>
<evidence type="ECO:0000256" key="10">
    <source>
        <dbReference type="ARBA" id="ARBA00023065"/>
    </source>
</evidence>
<evidence type="ECO:0000256" key="5">
    <source>
        <dbReference type="ARBA" id="ARBA00022448"/>
    </source>
</evidence>
<dbReference type="InterPro" id="IPR050222">
    <property type="entry name" value="MATE_MdtK"/>
</dbReference>
<dbReference type="Proteomes" id="UP000461880">
    <property type="component" value="Unassembled WGS sequence"/>
</dbReference>
<dbReference type="InterPro" id="IPR048279">
    <property type="entry name" value="MdtK-like"/>
</dbReference>
<comment type="similarity">
    <text evidence="3">Belongs to the multi antimicrobial extrusion (MATE) (TC 2.A.66.1) family.</text>
</comment>
<evidence type="ECO:0000313" key="14">
    <source>
        <dbReference type="EMBL" id="MSS57818.1"/>
    </source>
</evidence>
<feature type="transmembrane region" description="Helical" evidence="13">
    <location>
        <begin position="275"/>
        <end position="296"/>
    </location>
</feature>
<dbReference type="CDD" id="cd13137">
    <property type="entry name" value="MATE_NorM_like"/>
    <property type="match status" value="1"/>
</dbReference>
<feature type="transmembrane region" description="Helical" evidence="13">
    <location>
        <begin position="245"/>
        <end position="263"/>
    </location>
</feature>
<dbReference type="GO" id="GO:0006811">
    <property type="term" value="P:monoatomic ion transport"/>
    <property type="evidence" value="ECO:0007669"/>
    <property type="project" value="UniProtKB-KW"/>
</dbReference>
<feature type="transmembrane region" description="Helical" evidence="13">
    <location>
        <begin position="179"/>
        <end position="203"/>
    </location>
</feature>
<keyword evidence="6" id="KW-0050">Antiport</keyword>
<comment type="function">
    <text evidence="1">Multidrug efflux pump.</text>
</comment>
<evidence type="ECO:0000256" key="9">
    <source>
        <dbReference type="ARBA" id="ARBA00022989"/>
    </source>
</evidence>
<dbReference type="Pfam" id="PF01554">
    <property type="entry name" value="MatE"/>
    <property type="match status" value="2"/>
</dbReference>
<reference evidence="14 15" key="1">
    <citation type="submission" date="2019-08" db="EMBL/GenBank/DDBJ databases">
        <title>In-depth cultivation of the pig gut microbiome towards novel bacterial diversity and tailored functional studies.</title>
        <authorList>
            <person name="Wylensek D."/>
            <person name="Hitch T.C.A."/>
            <person name="Clavel T."/>
        </authorList>
    </citation>
    <scope>NUCLEOTIDE SEQUENCE [LARGE SCALE GENOMIC DNA]</scope>
    <source>
        <strain evidence="14 15">Oil+RF-744-GAM-WT-6</strain>
    </source>
</reference>
<name>A0A7X2NRN3_9FIRM</name>
<comment type="subcellular location">
    <subcellularLocation>
        <location evidence="2">Cell membrane</location>
        <topology evidence="2">Multi-pass membrane protein</topology>
    </subcellularLocation>
</comment>
<dbReference type="EMBL" id="VUMN01000004">
    <property type="protein sequence ID" value="MSS57818.1"/>
    <property type="molecule type" value="Genomic_DNA"/>
</dbReference>
<evidence type="ECO:0000256" key="4">
    <source>
        <dbReference type="ARBA" id="ARBA00020268"/>
    </source>
</evidence>
<feature type="transmembrane region" description="Helical" evidence="13">
    <location>
        <begin position="12"/>
        <end position="37"/>
    </location>
</feature>
<evidence type="ECO:0000256" key="2">
    <source>
        <dbReference type="ARBA" id="ARBA00004651"/>
    </source>
</evidence>
<keyword evidence="10" id="KW-0406">Ion transport</keyword>
<evidence type="ECO:0000256" key="1">
    <source>
        <dbReference type="ARBA" id="ARBA00003408"/>
    </source>
</evidence>
<keyword evidence="5" id="KW-0813">Transport</keyword>
<dbReference type="InterPro" id="IPR002528">
    <property type="entry name" value="MATE_fam"/>
</dbReference>
<gene>
    <name evidence="14" type="ORF">FYJ51_02740</name>
</gene>
<feature type="transmembrane region" description="Helical" evidence="13">
    <location>
        <begin position="308"/>
        <end position="331"/>
    </location>
</feature>
<evidence type="ECO:0000313" key="15">
    <source>
        <dbReference type="Proteomes" id="UP000461880"/>
    </source>
</evidence>
<evidence type="ECO:0000256" key="12">
    <source>
        <dbReference type="ARBA" id="ARBA00031636"/>
    </source>
</evidence>